<gene>
    <name evidence="1" type="ORF">UFOPK3662_02609</name>
</gene>
<reference evidence="1" key="1">
    <citation type="submission" date="2020-05" db="EMBL/GenBank/DDBJ databases">
        <authorList>
            <person name="Chiriac C."/>
            <person name="Salcher M."/>
            <person name="Ghai R."/>
            <person name="Kavagutti S V."/>
        </authorList>
    </citation>
    <scope>NUCLEOTIDE SEQUENCE</scope>
</reference>
<dbReference type="EMBL" id="CAFBMW010000023">
    <property type="protein sequence ID" value="CAB4951909.1"/>
    <property type="molecule type" value="Genomic_DNA"/>
</dbReference>
<organism evidence="1">
    <name type="scientific">freshwater metagenome</name>
    <dbReference type="NCBI Taxonomy" id="449393"/>
    <lineage>
        <taxon>unclassified sequences</taxon>
        <taxon>metagenomes</taxon>
        <taxon>ecological metagenomes</taxon>
    </lineage>
</organism>
<name>A0A6J7KB25_9ZZZZ</name>
<accession>A0A6J7KB25</accession>
<dbReference type="AlphaFoldDB" id="A0A6J7KB25"/>
<protein>
    <submittedName>
        <fullName evidence="1">Unannotated protein</fullName>
    </submittedName>
</protein>
<sequence>MNLQDDFHAAGQEYARRLEKQQETDRLEALRLEARKHGNASAFADAMQHAFDQIDPDTNDQEN</sequence>
<evidence type="ECO:0000313" key="1">
    <source>
        <dbReference type="EMBL" id="CAB4951909.1"/>
    </source>
</evidence>
<proteinExistence type="predicted"/>